<dbReference type="GO" id="GO:0005829">
    <property type="term" value="C:cytosol"/>
    <property type="evidence" value="ECO:0007669"/>
    <property type="project" value="TreeGrafter"/>
</dbReference>
<evidence type="ECO:0000313" key="3">
    <source>
        <dbReference type="Proteomes" id="UP000037977"/>
    </source>
</evidence>
<sequence>MSKPLDMQQITQSYKAFLQHKKTCVLSFVDGEGKPFSSTTPFVYLNGKFYVYMSRIAEHYPLMEQSTVVDVLCVADEAATANPFAIERARWQCQPQYLGNTGYEEIFAAFDQQFHANLMVILRSLDFSLFELTPLEGRYIIGFGKAFTIDPITDTLTHIVIDKK</sequence>
<name>A0A0N0UX26_9BACI</name>
<dbReference type="PIRSF" id="PIRSF004633">
    <property type="entry name" value="UCP_PLP_oxd"/>
    <property type="match status" value="1"/>
</dbReference>
<dbReference type="InterPro" id="IPR014419">
    <property type="entry name" value="HutZ"/>
</dbReference>
<dbReference type="AlphaFoldDB" id="A0A0N0UX26"/>
<dbReference type="Proteomes" id="UP000037977">
    <property type="component" value="Unassembled WGS sequence"/>
</dbReference>
<dbReference type="InterPro" id="IPR012349">
    <property type="entry name" value="Split_barrel_FMN-bd"/>
</dbReference>
<gene>
    <name evidence="2" type="ORF">ADM90_05180</name>
</gene>
<accession>A0A0N0UX26</accession>
<dbReference type="RefSeq" id="WP_083448461.1">
    <property type="nucleotide sequence ID" value="NZ_CP065643.1"/>
</dbReference>
<organism evidence="2 3">
    <name type="scientific">Lysinibacillus macroides</name>
    <dbReference type="NCBI Taxonomy" id="33935"/>
    <lineage>
        <taxon>Bacteria</taxon>
        <taxon>Bacillati</taxon>
        <taxon>Bacillota</taxon>
        <taxon>Bacilli</taxon>
        <taxon>Bacillales</taxon>
        <taxon>Bacillaceae</taxon>
        <taxon>Lysinibacillus</taxon>
    </lineage>
</organism>
<dbReference type="Gene3D" id="2.30.110.10">
    <property type="entry name" value="Electron Transport, Fmn-binding Protein, Chain A"/>
    <property type="match status" value="1"/>
</dbReference>
<dbReference type="PANTHER" id="PTHR35176">
    <property type="entry name" value="HEME OXYGENASE HI_0854-RELATED"/>
    <property type="match status" value="1"/>
</dbReference>
<protein>
    <submittedName>
        <fullName evidence="2">Heme iron utilization protein</fullName>
    </submittedName>
</protein>
<dbReference type="GO" id="GO:0070967">
    <property type="term" value="F:coenzyme F420 binding"/>
    <property type="evidence" value="ECO:0007669"/>
    <property type="project" value="TreeGrafter"/>
</dbReference>
<dbReference type="PANTHER" id="PTHR35176:SF6">
    <property type="entry name" value="HEME OXYGENASE HI_0854-RELATED"/>
    <property type="match status" value="1"/>
</dbReference>
<dbReference type="InterPro" id="IPR052019">
    <property type="entry name" value="F420H2_bilvrd_red/Heme_oxyg"/>
</dbReference>
<keyword evidence="1" id="KW-0560">Oxidoreductase</keyword>
<proteinExistence type="predicted"/>
<comment type="caution">
    <text evidence="2">The sequence shown here is derived from an EMBL/GenBank/DDBJ whole genome shotgun (WGS) entry which is preliminary data.</text>
</comment>
<dbReference type="STRING" id="33935.ADM90_05180"/>
<dbReference type="GO" id="GO:0016627">
    <property type="term" value="F:oxidoreductase activity, acting on the CH-CH group of donors"/>
    <property type="evidence" value="ECO:0007669"/>
    <property type="project" value="TreeGrafter"/>
</dbReference>
<evidence type="ECO:0000256" key="1">
    <source>
        <dbReference type="ARBA" id="ARBA00023002"/>
    </source>
</evidence>
<reference evidence="2 3" key="1">
    <citation type="submission" date="2015-07" db="EMBL/GenBank/DDBJ databases">
        <title>Genome sequencing project for genomic taxonomy and phylogenomics of Bacillus-like bacteria.</title>
        <authorList>
            <person name="Liu B."/>
            <person name="Wang J."/>
            <person name="Zhu Y."/>
            <person name="Liu G."/>
            <person name="Chen Q."/>
            <person name="Chen Z."/>
            <person name="Che J."/>
            <person name="Ge C."/>
            <person name="Shi H."/>
            <person name="Pan Z."/>
            <person name="Liu X."/>
        </authorList>
    </citation>
    <scope>NUCLEOTIDE SEQUENCE [LARGE SCALE GENOMIC DNA]</scope>
    <source>
        <strain evidence="2 3">DSM 54</strain>
    </source>
</reference>
<evidence type="ECO:0000313" key="2">
    <source>
        <dbReference type="EMBL" id="KOY82727.1"/>
    </source>
</evidence>
<dbReference type="SUPFAM" id="SSF50475">
    <property type="entry name" value="FMN-binding split barrel"/>
    <property type="match status" value="1"/>
</dbReference>
<dbReference type="EMBL" id="LGCI01000005">
    <property type="protein sequence ID" value="KOY82727.1"/>
    <property type="molecule type" value="Genomic_DNA"/>
</dbReference>
<dbReference type="PATRIC" id="fig|33935.3.peg.457"/>
<keyword evidence="3" id="KW-1185">Reference proteome</keyword>
<dbReference type="OrthoDB" id="5345368at2"/>